<dbReference type="Proteomes" id="UP000634668">
    <property type="component" value="Unassembled WGS sequence"/>
</dbReference>
<reference evidence="1" key="2">
    <citation type="submission" date="2020-09" db="EMBL/GenBank/DDBJ databases">
        <authorList>
            <person name="Sun Q."/>
            <person name="Kim S."/>
        </authorList>
    </citation>
    <scope>NUCLEOTIDE SEQUENCE</scope>
    <source>
        <strain evidence="1">KCTC 12113</strain>
    </source>
</reference>
<sequence length="161" mass="18621">MAFMRKIVVLACICLFASCDWFTSKEDKTQELVHEEMQNINFNEVDRYPMFSDCDEMVSKPAQRICFETTLLMHFSRTLEDFDFVIDTEVKDTIYVDFMMDRNGSISVLGIQKNSNIDDQMPEFNGIITQSLKSMPKIEPALKRGIPVNAKFRIPIVLNSN</sequence>
<gene>
    <name evidence="1" type="ORF">GCM10007383_20500</name>
</gene>
<accession>A0A918IXF4</accession>
<keyword evidence="2" id="KW-1185">Reference proteome</keyword>
<evidence type="ECO:0000313" key="1">
    <source>
        <dbReference type="EMBL" id="GGW35402.1"/>
    </source>
</evidence>
<organism evidence="1 2">
    <name type="scientific">Arenibacter certesii</name>
    <dbReference type="NCBI Taxonomy" id="228955"/>
    <lineage>
        <taxon>Bacteria</taxon>
        <taxon>Pseudomonadati</taxon>
        <taxon>Bacteroidota</taxon>
        <taxon>Flavobacteriia</taxon>
        <taxon>Flavobacteriales</taxon>
        <taxon>Flavobacteriaceae</taxon>
        <taxon>Arenibacter</taxon>
    </lineage>
</organism>
<dbReference type="EMBL" id="BMWP01000012">
    <property type="protein sequence ID" value="GGW35402.1"/>
    <property type="molecule type" value="Genomic_DNA"/>
</dbReference>
<dbReference type="PROSITE" id="PS51257">
    <property type="entry name" value="PROKAR_LIPOPROTEIN"/>
    <property type="match status" value="1"/>
</dbReference>
<proteinExistence type="predicted"/>
<name>A0A918IXF4_9FLAO</name>
<protein>
    <recommendedName>
        <fullName evidence="3">TonB C-terminal domain-containing protein</fullName>
    </recommendedName>
</protein>
<dbReference type="AlphaFoldDB" id="A0A918IXF4"/>
<reference evidence="1" key="1">
    <citation type="journal article" date="2014" name="Int. J. Syst. Evol. Microbiol.">
        <title>Complete genome sequence of Corynebacterium casei LMG S-19264T (=DSM 44701T), isolated from a smear-ripened cheese.</title>
        <authorList>
            <consortium name="US DOE Joint Genome Institute (JGI-PGF)"/>
            <person name="Walter F."/>
            <person name="Albersmeier A."/>
            <person name="Kalinowski J."/>
            <person name="Ruckert C."/>
        </authorList>
    </citation>
    <scope>NUCLEOTIDE SEQUENCE</scope>
    <source>
        <strain evidence="1">KCTC 12113</strain>
    </source>
</reference>
<evidence type="ECO:0000313" key="2">
    <source>
        <dbReference type="Proteomes" id="UP000634668"/>
    </source>
</evidence>
<comment type="caution">
    <text evidence="1">The sequence shown here is derived from an EMBL/GenBank/DDBJ whole genome shotgun (WGS) entry which is preliminary data.</text>
</comment>
<evidence type="ECO:0008006" key="3">
    <source>
        <dbReference type="Google" id="ProtNLM"/>
    </source>
</evidence>